<evidence type="ECO:0000313" key="6">
    <source>
        <dbReference type="EMBL" id="SDJ66782.1"/>
    </source>
</evidence>
<accession>A0A1G8VLA7</accession>
<reference evidence="7" key="1">
    <citation type="submission" date="2016-10" db="EMBL/GenBank/DDBJ databases">
        <authorList>
            <person name="Varghese N."/>
            <person name="Submissions S."/>
        </authorList>
    </citation>
    <scope>NUCLEOTIDE SEQUENCE [LARGE SCALE GENOMIC DNA]</scope>
    <source>
        <strain evidence="7">CGMCC 1.10658</strain>
    </source>
</reference>
<dbReference type="AlphaFoldDB" id="A0A1G8VLA7"/>
<keyword evidence="2" id="KW-0328">Glycosyltransferase</keyword>
<evidence type="ECO:0000259" key="5">
    <source>
        <dbReference type="Pfam" id="PF00534"/>
    </source>
</evidence>
<dbReference type="RefSeq" id="WP_091507926.1">
    <property type="nucleotide sequence ID" value="NZ_FNFH01000001.1"/>
</dbReference>
<dbReference type="PANTHER" id="PTHR12526:SF640">
    <property type="entry name" value="COLANIC ACID BIOSYNTHESIS GLYCOSYLTRANSFERASE WCAL-RELATED"/>
    <property type="match status" value="1"/>
</dbReference>
<keyword evidence="4" id="KW-1133">Transmembrane helix</keyword>
<name>A0A1G8VLA7_9GAMM</name>
<evidence type="ECO:0000256" key="1">
    <source>
        <dbReference type="ARBA" id="ARBA00009481"/>
    </source>
</evidence>
<keyword evidence="7" id="KW-1185">Reference proteome</keyword>
<dbReference type="SUPFAM" id="SSF53756">
    <property type="entry name" value="UDP-Glycosyltransferase/glycogen phosphorylase"/>
    <property type="match status" value="1"/>
</dbReference>
<comment type="similarity">
    <text evidence="1">Belongs to the glycosyltransferase group 1 family. Glycosyltransferase 4 subfamily.</text>
</comment>
<keyword evidence="3 6" id="KW-0808">Transferase</keyword>
<evidence type="ECO:0000256" key="3">
    <source>
        <dbReference type="ARBA" id="ARBA00022679"/>
    </source>
</evidence>
<proteinExistence type="inferred from homology"/>
<evidence type="ECO:0000256" key="4">
    <source>
        <dbReference type="SAM" id="Phobius"/>
    </source>
</evidence>
<keyword evidence="4" id="KW-0472">Membrane</keyword>
<protein>
    <submittedName>
        <fullName evidence="6">Glycosyltransferase involved in cell wall bisynthesis</fullName>
    </submittedName>
</protein>
<sequence>MRKLINLTLATDISGAGGISTVLDSYRQSGFLEKHNVRLIVTHRGENKFGFLGAGFLYISALVKLFFYLIFRRIGLVHIHMASRGSYIRKSLIVRLVKWLGGKVIIHLHGAEFREFYSDECNSRWQKHIRRTFDLADSVIVLSSHWITWAKSTLHKSDHVQVIYNAVPKMTVSRAKVRPGLVLFLGRIGQRKGVLELIRAFAQVVRIHPNACLKLGGDGNIKPYIQEVQALGLQEKVEFLGWVSGEKKRRLISEADVYCLPSYNEGFPMGILEAMSSGIPIVSTFAGGIPDAITHNEDGLLVEAGDVNALAGSIIALIEDRDLNRRLSEAALKKFDMNFSLDAIIPQLDVLYGKLLNVGDG</sequence>
<feature type="transmembrane region" description="Helical" evidence="4">
    <location>
        <begin position="49"/>
        <end position="71"/>
    </location>
</feature>
<keyword evidence="4" id="KW-0812">Transmembrane</keyword>
<evidence type="ECO:0000256" key="2">
    <source>
        <dbReference type="ARBA" id="ARBA00022676"/>
    </source>
</evidence>
<dbReference type="Proteomes" id="UP000199305">
    <property type="component" value="Unassembled WGS sequence"/>
</dbReference>
<feature type="domain" description="Glycosyl transferase family 1" evidence="5">
    <location>
        <begin position="176"/>
        <end position="333"/>
    </location>
</feature>
<dbReference type="OrthoDB" id="9814639at2"/>
<dbReference type="InterPro" id="IPR001296">
    <property type="entry name" value="Glyco_trans_1"/>
</dbReference>
<organism evidence="6 7">
    <name type="scientific">Microbulbifer yueqingensis</name>
    <dbReference type="NCBI Taxonomy" id="658219"/>
    <lineage>
        <taxon>Bacteria</taxon>
        <taxon>Pseudomonadati</taxon>
        <taxon>Pseudomonadota</taxon>
        <taxon>Gammaproteobacteria</taxon>
        <taxon>Cellvibrionales</taxon>
        <taxon>Microbulbiferaceae</taxon>
        <taxon>Microbulbifer</taxon>
    </lineage>
</organism>
<dbReference type="Gene3D" id="3.40.50.2000">
    <property type="entry name" value="Glycogen Phosphorylase B"/>
    <property type="match status" value="2"/>
</dbReference>
<gene>
    <name evidence="6" type="ORF">SAMN05216212_0622</name>
</gene>
<dbReference type="PANTHER" id="PTHR12526">
    <property type="entry name" value="GLYCOSYLTRANSFERASE"/>
    <property type="match status" value="1"/>
</dbReference>
<dbReference type="STRING" id="658219.SAMN05216212_0622"/>
<dbReference type="EMBL" id="FNFH01000001">
    <property type="protein sequence ID" value="SDJ66782.1"/>
    <property type="molecule type" value="Genomic_DNA"/>
</dbReference>
<dbReference type="Pfam" id="PF00534">
    <property type="entry name" value="Glycos_transf_1"/>
    <property type="match status" value="1"/>
</dbReference>
<dbReference type="GO" id="GO:1901135">
    <property type="term" value="P:carbohydrate derivative metabolic process"/>
    <property type="evidence" value="ECO:0007669"/>
    <property type="project" value="UniProtKB-ARBA"/>
</dbReference>
<dbReference type="CDD" id="cd03801">
    <property type="entry name" value="GT4_PimA-like"/>
    <property type="match status" value="1"/>
</dbReference>
<dbReference type="GO" id="GO:0016757">
    <property type="term" value="F:glycosyltransferase activity"/>
    <property type="evidence" value="ECO:0007669"/>
    <property type="project" value="UniProtKB-KW"/>
</dbReference>
<evidence type="ECO:0000313" key="7">
    <source>
        <dbReference type="Proteomes" id="UP000199305"/>
    </source>
</evidence>